<keyword evidence="4 7" id="KW-0812">Transmembrane</keyword>
<evidence type="ECO:0000256" key="6">
    <source>
        <dbReference type="ARBA" id="ARBA00023136"/>
    </source>
</evidence>
<evidence type="ECO:0000256" key="1">
    <source>
        <dbReference type="ARBA" id="ARBA00004651"/>
    </source>
</evidence>
<evidence type="ECO:0000313" key="8">
    <source>
        <dbReference type="EMBL" id="ADI14260.1"/>
    </source>
</evidence>
<dbReference type="HOGENOM" id="CLU_058421_3_2_0"/>
<dbReference type="Proteomes" id="UP000000379">
    <property type="component" value="Chromosome"/>
</dbReference>
<gene>
    <name evidence="8" type="ordered locus">Trad_1133</name>
</gene>
<comment type="similarity">
    <text evidence="2">Belongs to the DoxX family.</text>
</comment>
<evidence type="ECO:0000256" key="3">
    <source>
        <dbReference type="ARBA" id="ARBA00022475"/>
    </source>
</evidence>
<dbReference type="RefSeq" id="WP_013177631.1">
    <property type="nucleotide sequence ID" value="NC_014221.1"/>
</dbReference>
<dbReference type="EMBL" id="CP002049">
    <property type="protein sequence ID" value="ADI14260.1"/>
    <property type="molecule type" value="Genomic_DNA"/>
</dbReference>
<keyword evidence="3" id="KW-1003">Cell membrane</keyword>
<evidence type="ECO:0000313" key="9">
    <source>
        <dbReference type="Proteomes" id="UP000000379"/>
    </source>
</evidence>
<proteinExistence type="inferred from homology"/>
<reference evidence="8 9" key="2">
    <citation type="journal article" date="2011" name="Stand. Genomic Sci.">
        <title>Complete genome sequence of Truepera radiovictrix type strain (RQ-24).</title>
        <authorList>
            <person name="Ivanova N."/>
            <person name="Rohde C."/>
            <person name="Munk C."/>
            <person name="Nolan M."/>
            <person name="Lucas S."/>
            <person name="Del Rio T.G."/>
            <person name="Tice H."/>
            <person name="Deshpande S."/>
            <person name="Cheng J.F."/>
            <person name="Tapia R."/>
            <person name="Han C."/>
            <person name="Goodwin L."/>
            <person name="Pitluck S."/>
            <person name="Liolios K."/>
            <person name="Mavromatis K."/>
            <person name="Mikhailova N."/>
            <person name="Pati A."/>
            <person name="Chen A."/>
            <person name="Palaniappan K."/>
            <person name="Land M."/>
            <person name="Hauser L."/>
            <person name="Chang Y.J."/>
            <person name="Jeffries C.D."/>
            <person name="Brambilla E."/>
            <person name="Rohde M."/>
            <person name="Goker M."/>
            <person name="Tindall B.J."/>
            <person name="Woyke T."/>
            <person name="Bristow J."/>
            <person name="Eisen J.A."/>
            <person name="Markowitz V."/>
            <person name="Hugenholtz P."/>
            <person name="Kyrpides N.C."/>
            <person name="Klenk H.P."/>
            <person name="Lapidus A."/>
        </authorList>
    </citation>
    <scope>NUCLEOTIDE SEQUENCE [LARGE SCALE GENOMIC DNA]</scope>
    <source>
        <strain evidence="9">DSM 17093 / CIP 108686 / LMG 22925 / RQ-24</strain>
    </source>
</reference>
<keyword evidence="9" id="KW-1185">Reference proteome</keyword>
<dbReference type="Pfam" id="PF07681">
    <property type="entry name" value="DoxX"/>
    <property type="match status" value="1"/>
</dbReference>
<keyword evidence="5 7" id="KW-1133">Transmembrane helix</keyword>
<dbReference type="eggNOG" id="COG2259">
    <property type="taxonomic scope" value="Bacteria"/>
</dbReference>
<comment type="subcellular location">
    <subcellularLocation>
        <location evidence="1">Cell membrane</location>
        <topology evidence="1">Multi-pass membrane protein</topology>
    </subcellularLocation>
</comment>
<evidence type="ECO:0000256" key="4">
    <source>
        <dbReference type="ARBA" id="ARBA00022692"/>
    </source>
</evidence>
<evidence type="ECO:0000256" key="7">
    <source>
        <dbReference type="SAM" id="Phobius"/>
    </source>
</evidence>
<dbReference type="InterPro" id="IPR051907">
    <property type="entry name" value="DoxX-like_oxidoreductase"/>
</dbReference>
<keyword evidence="6 7" id="KW-0472">Membrane</keyword>
<organism evidence="8 9">
    <name type="scientific">Truepera radiovictrix (strain DSM 17093 / CIP 108686 / LMG 22925 / RQ-24)</name>
    <dbReference type="NCBI Taxonomy" id="649638"/>
    <lineage>
        <taxon>Bacteria</taxon>
        <taxon>Thermotogati</taxon>
        <taxon>Deinococcota</taxon>
        <taxon>Deinococci</taxon>
        <taxon>Trueperales</taxon>
        <taxon>Trueperaceae</taxon>
        <taxon>Truepera</taxon>
    </lineage>
</organism>
<dbReference type="GO" id="GO:0005886">
    <property type="term" value="C:plasma membrane"/>
    <property type="evidence" value="ECO:0007669"/>
    <property type="project" value="UniProtKB-SubCell"/>
</dbReference>
<sequence length="149" mass="15434">MLTPTHPTSDASAAATRRQFGLTPLRVTVGLVFFAHGLQKFGFGVAGTTAAFTQLGVPLPELSAPLVATVELVGGLLLMLGLFTPVAALLLAFVALSATLLVHLRAGFFAPDGVEFTLTLFAATLALTLTGPGALALDGWRRGRAHEPK</sequence>
<name>D7CVZ7_TRURR</name>
<evidence type="ECO:0000256" key="2">
    <source>
        <dbReference type="ARBA" id="ARBA00006679"/>
    </source>
</evidence>
<evidence type="ECO:0000256" key="5">
    <source>
        <dbReference type="ARBA" id="ARBA00022989"/>
    </source>
</evidence>
<dbReference type="AlphaFoldDB" id="D7CVZ7"/>
<dbReference type="STRING" id="649638.Trad_1133"/>
<protein>
    <submittedName>
        <fullName evidence="8">DoxX family protein</fullName>
    </submittedName>
</protein>
<dbReference type="PANTHER" id="PTHR33452">
    <property type="entry name" value="OXIDOREDUCTASE CATD-RELATED"/>
    <property type="match status" value="1"/>
</dbReference>
<feature type="transmembrane region" description="Helical" evidence="7">
    <location>
        <begin position="116"/>
        <end position="137"/>
    </location>
</feature>
<dbReference type="InterPro" id="IPR032808">
    <property type="entry name" value="DoxX"/>
</dbReference>
<dbReference type="OrthoDB" id="73141at2"/>
<dbReference type="KEGG" id="tra:Trad_1133"/>
<dbReference type="PANTHER" id="PTHR33452:SF1">
    <property type="entry name" value="INNER MEMBRANE PROTEIN YPHA-RELATED"/>
    <property type="match status" value="1"/>
</dbReference>
<reference evidence="9" key="1">
    <citation type="submission" date="2010-05" db="EMBL/GenBank/DDBJ databases">
        <title>The complete genome of Truepera radiovictris DSM 17093.</title>
        <authorList>
            <consortium name="US DOE Joint Genome Institute (JGI-PGF)"/>
            <person name="Lucas S."/>
            <person name="Copeland A."/>
            <person name="Lapidus A."/>
            <person name="Glavina del Rio T."/>
            <person name="Dalin E."/>
            <person name="Tice H."/>
            <person name="Bruce D."/>
            <person name="Goodwin L."/>
            <person name="Pitluck S."/>
            <person name="Kyrpides N."/>
            <person name="Mavromatis K."/>
            <person name="Ovchinnikova G."/>
            <person name="Munk A.C."/>
            <person name="Detter J.C."/>
            <person name="Han C."/>
            <person name="Tapia R."/>
            <person name="Land M."/>
            <person name="Hauser L."/>
            <person name="Markowitz V."/>
            <person name="Cheng J.-F."/>
            <person name="Hugenholtz P."/>
            <person name="Woyke T."/>
            <person name="Wu D."/>
            <person name="Tindall B."/>
            <person name="Pomrenke H.G."/>
            <person name="Brambilla E."/>
            <person name="Klenk H.-P."/>
            <person name="Eisen J.A."/>
        </authorList>
    </citation>
    <scope>NUCLEOTIDE SEQUENCE [LARGE SCALE GENOMIC DNA]</scope>
    <source>
        <strain evidence="9">DSM 17093 / CIP 108686 / LMG 22925 / RQ-24</strain>
    </source>
</reference>
<accession>D7CVZ7</accession>